<keyword evidence="13" id="KW-0408">Iron</keyword>
<dbReference type="InterPro" id="IPR019794">
    <property type="entry name" value="Peroxidases_AS"/>
</dbReference>
<dbReference type="InterPro" id="IPR000823">
    <property type="entry name" value="Peroxidase_pln"/>
</dbReference>
<evidence type="ECO:0000256" key="3">
    <source>
        <dbReference type="ARBA" id="ARBA00001970"/>
    </source>
</evidence>
<feature type="domain" description="Plant heme peroxidase family profile" evidence="16">
    <location>
        <begin position="57"/>
        <end position="421"/>
    </location>
</feature>
<dbReference type="Gene3D" id="1.10.420.10">
    <property type="entry name" value="Peroxidase, domain 2"/>
    <property type="match status" value="1"/>
</dbReference>
<dbReference type="Proteomes" id="UP000823674">
    <property type="component" value="Chromosome A03"/>
</dbReference>
<dbReference type="EC" id="1.11.1.7" evidence="6"/>
<comment type="function">
    <text evidence="4">Removal of H(2)O(2), oxidation of toxic reductants, biosynthesis and degradation of lignin, suberization, auxin catabolism, response to environmental stresses such as wounding, pathogen attack and oxidative stress. These functions might be dependent on each isozyme/isoform in each plant tissue.</text>
</comment>
<evidence type="ECO:0000256" key="6">
    <source>
        <dbReference type="ARBA" id="ARBA00012313"/>
    </source>
</evidence>
<reference evidence="17 18" key="1">
    <citation type="submission" date="2021-03" db="EMBL/GenBank/DDBJ databases">
        <authorList>
            <person name="King G.J."/>
            <person name="Bancroft I."/>
            <person name="Baten A."/>
            <person name="Bloomfield J."/>
            <person name="Borpatragohain P."/>
            <person name="He Z."/>
            <person name="Irish N."/>
            <person name="Irwin J."/>
            <person name="Liu K."/>
            <person name="Mauleon R.P."/>
            <person name="Moore J."/>
            <person name="Morris R."/>
            <person name="Ostergaard L."/>
            <person name="Wang B."/>
            <person name="Wells R."/>
        </authorList>
    </citation>
    <scope>NUCLEOTIDE SEQUENCE [LARGE SCALE GENOMIC DNA]</scope>
    <source>
        <strain evidence="17">R-o-18</strain>
        <tissue evidence="17">Leaf</tissue>
    </source>
</reference>
<evidence type="ECO:0000256" key="2">
    <source>
        <dbReference type="ARBA" id="ARBA00001913"/>
    </source>
</evidence>
<keyword evidence="9" id="KW-0349">Heme</keyword>
<dbReference type="PROSITE" id="PS00435">
    <property type="entry name" value="PEROXIDASE_1"/>
    <property type="match status" value="1"/>
</dbReference>
<evidence type="ECO:0000256" key="14">
    <source>
        <dbReference type="ARBA" id="ARBA00023157"/>
    </source>
</evidence>
<dbReference type="CDD" id="cd00693">
    <property type="entry name" value="secretory_peroxidase"/>
    <property type="match status" value="1"/>
</dbReference>
<comment type="cofactor">
    <cofactor evidence="3">
        <name>heme b</name>
        <dbReference type="ChEBI" id="CHEBI:60344"/>
    </cofactor>
</comment>
<evidence type="ECO:0000256" key="15">
    <source>
        <dbReference type="ARBA" id="ARBA00023324"/>
    </source>
</evidence>
<dbReference type="InterPro" id="IPR019793">
    <property type="entry name" value="Peroxidases_heam-ligand_BS"/>
</dbReference>
<evidence type="ECO:0000313" key="17">
    <source>
        <dbReference type="EMBL" id="KAG5407449.1"/>
    </source>
</evidence>
<dbReference type="InterPro" id="IPR010255">
    <property type="entry name" value="Haem_peroxidase_sf"/>
</dbReference>
<keyword evidence="10" id="KW-0479">Metal-binding</keyword>
<keyword evidence="12" id="KW-0560">Oxidoreductase</keyword>
<evidence type="ECO:0000256" key="7">
    <source>
        <dbReference type="ARBA" id="ARBA00022525"/>
    </source>
</evidence>
<evidence type="ECO:0000256" key="8">
    <source>
        <dbReference type="ARBA" id="ARBA00022559"/>
    </source>
</evidence>
<dbReference type="InterPro" id="IPR033905">
    <property type="entry name" value="Secretory_peroxidase"/>
</dbReference>
<dbReference type="PROSITE" id="PS00436">
    <property type="entry name" value="PEROXIDASE_2"/>
    <property type="match status" value="1"/>
</dbReference>
<keyword evidence="11" id="KW-0106">Calcium</keyword>
<keyword evidence="18" id="KW-1185">Reference proteome</keyword>
<comment type="cofactor">
    <cofactor evidence="2">
        <name>Ca(2+)</name>
        <dbReference type="ChEBI" id="CHEBI:29108"/>
    </cofactor>
</comment>
<evidence type="ECO:0000256" key="4">
    <source>
        <dbReference type="ARBA" id="ARBA00002322"/>
    </source>
</evidence>
<keyword evidence="14" id="KW-1015">Disulfide bond</keyword>
<dbReference type="EMBL" id="JADBGQ010000003">
    <property type="protein sequence ID" value="KAG5407449.1"/>
    <property type="molecule type" value="Genomic_DNA"/>
</dbReference>
<dbReference type="PROSITE" id="PS50873">
    <property type="entry name" value="PEROXIDASE_4"/>
    <property type="match status" value="1"/>
</dbReference>
<dbReference type="SUPFAM" id="SSF48113">
    <property type="entry name" value="Heme-dependent peroxidases"/>
    <property type="match status" value="1"/>
</dbReference>
<dbReference type="PANTHER" id="PTHR31517:SF59">
    <property type="entry name" value="PEROXIDASE"/>
    <property type="match status" value="1"/>
</dbReference>
<evidence type="ECO:0000256" key="12">
    <source>
        <dbReference type="ARBA" id="ARBA00023002"/>
    </source>
</evidence>
<comment type="caution">
    <text evidence="17">The sequence shown here is derived from an EMBL/GenBank/DDBJ whole genome shotgun (WGS) entry which is preliminary data.</text>
</comment>
<organism evidence="17 18">
    <name type="scientific">Brassica rapa subsp. trilocularis</name>
    <dbReference type="NCBI Taxonomy" id="1813537"/>
    <lineage>
        <taxon>Eukaryota</taxon>
        <taxon>Viridiplantae</taxon>
        <taxon>Streptophyta</taxon>
        <taxon>Embryophyta</taxon>
        <taxon>Tracheophyta</taxon>
        <taxon>Spermatophyta</taxon>
        <taxon>Magnoliopsida</taxon>
        <taxon>eudicotyledons</taxon>
        <taxon>Gunneridae</taxon>
        <taxon>Pentapetalae</taxon>
        <taxon>rosids</taxon>
        <taxon>malvids</taxon>
        <taxon>Brassicales</taxon>
        <taxon>Brassicaceae</taxon>
        <taxon>Brassiceae</taxon>
        <taxon>Brassica</taxon>
    </lineage>
</organism>
<gene>
    <name evidence="17" type="primary">A03p065390.1_BraROA</name>
    <name evidence="17" type="ORF">IGI04_013568</name>
</gene>
<accession>A0ABQ7N970</accession>
<keyword evidence="8" id="KW-0575">Peroxidase</keyword>
<comment type="similarity">
    <text evidence="5">Belongs to the peroxidase family. Ascorbate peroxidase subfamily.</text>
</comment>
<evidence type="ECO:0000313" key="18">
    <source>
        <dbReference type="Proteomes" id="UP000823674"/>
    </source>
</evidence>
<evidence type="ECO:0000256" key="9">
    <source>
        <dbReference type="ARBA" id="ARBA00022617"/>
    </source>
</evidence>
<dbReference type="InterPro" id="IPR002016">
    <property type="entry name" value="Haem_peroxidase"/>
</dbReference>
<keyword evidence="15" id="KW-0376">Hydrogen peroxide</keyword>
<evidence type="ECO:0000256" key="5">
    <source>
        <dbReference type="ARBA" id="ARBA00006873"/>
    </source>
</evidence>
<proteinExistence type="inferred from homology"/>
<protein>
    <recommendedName>
        <fullName evidence="6">peroxidase</fullName>
        <ecNumber evidence="6">1.11.1.7</ecNumber>
    </recommendedName>
</protein>
<evidence type="ECO:0000256" key="13">
    <source>
        <dbReference type="ARBA" id="ARBA00023004"/>
    </source>
</evidence>
<evidence type="ECO:0000256" key="10">
    <source>
        <dbReference type="ARBA" id="ARBA00022723"/>
    </source>
</evidence>
<sequence>MNFFISASLAFFVLSIYTAHYIVELHKTTKDSAERDFVSKTSLYVSIEEEEDVSYSPLQQDYYRDSCPSAERIIRKALKEIYKARPSIAPSLIRLLFHDCFIEVRFCKTANGFLFMDCCLRICLNLDTIDSIEGCDASVLLDADESQTSEKEAPPNLSLKGLDVIAFIKSELENTCPGVVSCADTLALATKEAVSLAGGPKYSLRIGRKDSLVTFKDIAQRELPSPHATLSEILARFASRGFSPQETVSLLGAHSIGITHCTFFQDRLYNFSGTGKPDPELNTGFLQELKSKCPFSASASSPSPCPDTASAPSLPASDYHTNYGLSSENQIDGTIDLSFNNEGGYLNFGSRYYRRLLQNKGVMFSDQQLMASEETETWVRAYASDPLLFQRDFIKSMVKLSSYHVLTGPLGQVRTNCSKVLPLN</sequence>
<dbReference type="Gene3D" id="1.10.520.10">
    <property type="match status" value="1"/>
</dbReference>
<evidence type="ECO:0000259" key="16">
    <source>
        <dbReference type="PROSITE" id="PS50873"/>
    </source>
</evidence>
<evidence type="ECO:0000256" key="11">
    <source>
        <dbReference type="ARBA" id="ARBA00022837"/>
    </source>
</evidence>
<dbReference type="PANTHER" id="PTHR31517">
    <property type="match status" value="1"/>
</dbReference>
<dbReference type="PRINTS" id="PR00458">
    <property type="entry name" value="PEROXIDASE"/>
</dbReference>
<keyword evidence="7" id="KW-0964">Secreted</keyword>
<evidence type="ECO:0000256" key="1">
    <source>
        <dbReference type="ARBA" id="ARBA00000189"/>
    </source>
</evidence>
<dbReference type="Pfam" id="PF00141">
    <property type="entry name" value="peroxidase"/>
    <property type="match status" value="1"/>
</dbReference>
<name>A0ABQ7N970_BRACM</name>
<comment type="catalytic activity">
    <reaction evidence="1">
        <text>2 a phenolic donor + H2O2 = 2 a phenolic radical donor + 2 H2O</text>
        <dbReference type="Rhea" id="RHEA:56136"/>
        <dbReference type="ChEBI" id="CHEBI:15377"/>
        <dbReference type="ChEBI" id="CHEBI:16240"/>
        <dbReference type="ChEBI" id="CHEBI:139520"/>
        <dbReference type="ChEBI" id="CHEBI:139521"/>
        <dbReference type="EC" id="1.11.1.7"/>
    </reaction>
</comment>
<dbReference type="PRINTS" id="PR00461">
    <property type="entry name" value="PLPEROXIDASE"/>
</dbReference>